<dbReference type="SMART" id="SM00320">
    <property type="entry name" value="WD40"/>
    <property type="match status" value="7"/>
</dbReference>
<evidence type="ECO:0000256" key="1">
    <source>
        <dbReference type="ARBA" id="ARBA00009768"/>
    </source>
</evidence>
<comment type="caution">
    <text evidence="8">The sequence shown here is derived from an EMBL/GenBank/DDBJ whole genome shotgun (WGS) entry which is preliminary data.</text>
</comment>
<feature type="repeat" description="WD" evidence="5">
    <location>
        <begin position="332"/>
        <end position="359"/>
    </location>
</feature>
<evidence type="ECO:0000313" key="6">
    <source>
        <dbReference type="EMBL" id="KAA0155670.1"/>
    </source>
</evidence>
<gene>
    <name evidence="8" type="ORF">FNF28_00854</name>
    <name evidence="6" type="ORF">FNF29_01585</name>
    <name evidence="7" type="ORF">FNF31_02640</name>
</gene>
<evidence type="ECO:0000256" key="3">
    <source>
        <dbReference type="ARBA" id="ARBA00022737"/>
    </source>
</evidence>
<dbReference type="InterPro" id="IPR001632">
    <property type="entry name" value="WD40_G-protein_beta-like"/>
</dbReference>
<keyword evidence="2 5" id="KW-0853">WD repeat</keyword>
<dbReference type="Pfam" id="PF25391">
    <property type="entry name" value="WD40_Gbeta"/>
    <property type="match status" value="1"/>
</dbReference>
<feature type="repeat" description="WD" evidence="5">
    <location>
        <begin position="145"/>
        <end position="186"/>
    </location>
</feature>
<dbReference type="PROSITE" id="PS00678">
    <property type="entry name" value="WD_REPEATS_1"/>
    <property type="match status" value="1"/>
</dbReference>
<dbReference type="Proteomes" id="UP000324907">
    <property type="component" value="Unassembled WGS sequence"/>
</dbReference>
<evidence type="ECO:0000313" key="10">
    <source>
        <dbReference type="Proteomes" id="UP000324907"/>
    </source>
</evidence>
<evidence type="ECO:0000313" key="8">
    <source>
        <dbReference type="EMBL" id="KAA0171363.1"/>
    </source>
</evidence>
<feature type="repeat" description="WD" evidence="5">
    <location>
        <begin position="230"/>
        <end position="264"/>
    </location>
</feature>
<feature type="repeat" description="WD" evidence="5">
    <location>
        <begin position="187"/>
        <end position="229"/>
    </location>
</feature>
<dbReference type="EMBL" id="VLTL01000007">
    <property type="protein sequence ID" value="KAA0171363.1"/>
    <property type="molecule type" value="Genomic_DNA"/>
</dbReference>
<evidence type="ECO:0000256" key="5">
    <source>
        <dbReference type="PROSITE-ProRule" id="PRU00221"/>
    </source>
</evidence>
<dbReference type="InterPro" id="IPR020472">
    <property type="entry name" value="WD40_PAC1"/>
</dbReference>
<dbReference type="AlphaFoldDB" id="A0A5A8E0N5"/>
<dbReference type="InterPro" id="IPR015943">
    <property type="entry name" value="WD40/YVTN_repeat-like_dom_sf"/>
</dbReference>
<evidence type="ECO:0000313" key="7">
    <source>
        <dbReference type="EMBL" id="KAA0163786.1"/>
    </source>
</evidence>
<dbReference type="PANTHER" id="PTHR19850">
    <property type="entry name" value="GUANINE NUCLEOTIDE-BINDING PROTEIN BETA G PROTEIN BETA"/>
    <property type="match status" value="1"/>
</dbReference>
<keyword evidence="4" id="KW-0807">Transducer</keyword>
<dbReference type="Proteomes" id="UP000325113">
    <property type="component" value="Unassembled WGS sequence"/>
</dbReference>
<dbReference type="EMBL" id="VLTM01000020">
    <property type="protein sequence ID" value="KAA0163786.1"/>
    <property type="molecule type" value="Genomic_DNA"/>
</dbReference>
<evidence type="ECO:0000313" key="11">
    <source>
        <dbReference type="Proteomes" id="UP000325113"/>
    </source>
</evidence>
<proteinExistence type="inferred from homology"/>
<dbReference type="EMBL" id="VLTN01000006">
    <property type="protein sequence ID" value="KAA0155670.1"/>
    <property type="molecule type" value="Genomic_DNA"/>
</dbReference>
<dbReference type="SUPFAM" id="SSF50978">
    <property type="entry name" value="WD40 repeat-like"/>
    <property type="match status" value="1"/>
</dbReference>
<dbReference type="OMA" id="PLDSQWV"/>
<keyword evidence="9" id="KW-1185">Reference proteome</keyword>
<dbReference type="Proteomes" id="UP000323011">
    <property type="component" value="Unassembled WGS sequence"/>
</dbReference>
<dbReference type="PIRSF" id="PIRSF002394">
    <property type="entry name" value="GN-bd_beta"/>
    <property type="match status" value="1"/>
</dbReference>
<dbReference type="CDD" id="cd00200">
    <property type="entry name" value="WD40"/>
    <property type="match status" value="1"/>
</dbReference>
<feature type="repeat" description="WD" evidence="5">
    <location>
        <begin position="54"/>
        <end position="95"/>
    </location>
</feature>
<dbReference type="PROSITE" id="PS50082">
    <property type="entry name" value="WD_REPEATS_2"/>
    <property type="match status" value="5"/>
</dbReference>
<dbReference type="PRINTS" id="PR00319">
    <property type="entry name" value="GPROTEINB"/>
</dbReference>
<dbReference type="Gene3D" id="2.130.10.10">
    <property type="entry name" value="YVTN repeat-like/Quinoprotein amine dehydrogenase"/>
    <property type="match status" value="1"/>
</dbReference>
<evidence type="ECO:0000256" key="2">
    <source>
        <dbReference type="ARBA" id="ARBA00022574"/>
    </source>
</evidence>
<dbReference type="GO" id="GO:0007165">
    <property type="term" value="P:signal transduction"/>
    <property type="evidence" value="ECO:0007669"/>
    <property type="project" value="UniProtKB-KW"/>
</dbReference>
<name>A0A5A8E0N5_CAFRO</name>
<dbReference type="InterPro" id="IPR016346">
    <property type="entry name" value="G-protein_beta_1-5"/>
</dbReference>
<comment type="similarity">
    <text evidence="1">Belongs to the WD repeat G protein beta family.</text>
</comment>
<dbReference type="PROSITE" id="PS50294">
    <property type="entry name" value="WD_REPEATS_REGION"/>
    <property type="match status" value="4"/>
</dbReference>
<organism evidence="8 10">
    <name type="scientific">Cafeteria roenbergensis</name>
    <name type="common">Marine flagellate</name>
    <dbReference type="NCBI Taxonomy" id="33653"/>
    <lineage>
        <taxon>Eukaryota</taxon>
        <taxon>Sar</taxon>
        <taxon>Stramenopiles</taxon>
        <taxon>Bigyra</taxon>
        <taxon>Opalozoa</taxon>
        <taxon>Bicosoecida</taxon>
        <taxon>Cafeteriaceae</taxon>
        <taxon>Cafeteria</taxon>
    </lineage>
</organism>
<dbReference type="InterPro" id="IPR036322">
    <property type="entry name" value="WD40_repeat_dom_sf"/>
</dbReference>
<dbReference type="InterPro" id="IPR001680">
    <property type="entry name" value="WD40_rpt"/>
</dbReference>
<sequence>MADAHALKDAVKKLFDEVEASRRARNTKADTNMLAASSDSLDSSTFAFKSYRKLDGHLGKVYAQHWSGDENRLVSASQDGKLIDWNARTGSKVHLVNLISGWVMTCGFDPSESPRFVASGGLDNACTIYDVSADSPIISESKTVLAGHDGYLSCCRFIKGTNSIVTSSGDTTCIVWDVVTEAPTVRLTDHAGDVMSVSLHPDNTSQFVSGSTDMRALLWDVRTGGPVATFMGHEGDINAVDFMPNGLAFATASDDHTIRIFDIRALGCVAAFSAKQAATSVACSKSSRLVVAGFEDAAARGWKTVSTEKLPVVELKHSEDPAMGGADAAQRISCVGFNASGSALSTGSWDHSLEVWAQA</sequence>
<accession>A0A5A8E0N5</accession>
<evidence type="ECO:0000313" key="9">
    <source>
        <dbReference type="Proteomes" id="UP000323011"/>
    </source>
</evidence>
<dbReference type="PRINTS" id="PR00320">
    <property type="entry name" value="GPROTEINBRPT"/>
</dbReference>
<protein>
    <submittedName>
        <fullName evidence="8">Uncharacterized protein</fullName>
    </submittedName>
</protein>
<reference evidence="9 10" key="1">
    <citation type="submission" date="2019-07" db="EMBL/GenBank/DDBJ databases">
        <title>Genomes of Cafeteria roenbergensis.</title>
        <authorList>
            <person name="Fischer M.G."/>
            <person name="Hackl T."/>
            <person name="Roman M."/>
        </authorList>
    </citation>
    <scope>NUCLEOTIDE SEQUENCE [LARGE SCALE GENOMIC DNA]</scope>
    <source>
        <strain evidence="6 9">BVI</strain>
        <strain evidence="7 11">Cflag</strain>
        <strain evidence="8 10">RCC970-E3</strain>
    </source>
</reference>
<dbReference type="InterPro" id="IPR019775">
    <property type="entry name" value="WD40_repeat_CS"/>
</dbReference>
<evidence type="ECO:0000256" key="4">
    <source>
        <dbReference type="ARBA" id="ARBA00023224"/>
    </source>
</evidence>
<keyword evidence="3" id="KW-0677">Repeat</keyword>